<evidence type="ECO:0000313" key="1">
    <source>
        <dbReference type="EMBL" id="GGO61984.1"/>
    </source>
</evidence>
<sequence>MTKYLISFPSSAMSHLSDAEFERAATESHEVVREARAAGVWVFGGAIDEDQPPVLALADGTVRPGTYPESERIDGGFAILDLPDYSAALAWAARIAAACRCAQEVRVFHDDPES</sequence>
<evidence type="ECO:0000313" key="2">
    <source>
        <dbReference type="Proteomes" id="UP000638043"/>
    </source>
</evidence>
<dbReference type="Proteomes" id="UP000638043">
    <property type="component" value="Unassembled WGS sequence"/>
</dbReference>
<dbReference type="InterPro" id="IPR011008">
    <property type="entry name" value="Dimeric_a/b-barrel"/>
</dbReference>
<keyword evidence="2" id="KW-1185">Reference proteome</keyword>
<dbReference type="SUPFAM" id="SSF54909">
    <property type="entry name" value="Dimeric alpha+beta barrel"/>
    <property type="match status" value="1"/>
</dbReference>
<accession>A0ABQ2N029</accession>
<reference evidence="2" key="1">
    <citation type="journal article" date="2019" name="Int. J. Syst. Evol. Microbiol.">
        <title>The Global Catalogue of Microorganisms (GCM) 10K type strain sequencing project: providing services to taxonomists for standard genome sequencing and annotation.</title>
        <authorList>
            <consortium name="The Broad Institute Genomics Platform"/>
            <consortium name="The Broad Institute Genome Sequencing Center for Infectious Disease"/>
            <person name="Wu L."/>
            <person name="Ma J."/>
        </authorList>
    </citation>
    <scope>NUCLEOTIDE SEQUENCE [LARGE SCALE GENOMIC DNA]</scope>
    <source>
        <strain evidence="2">CGMCC 4.7181</strain>
    </source>
</reference>
<dbReference type="RefSeq" id="WP_188700375.1">
    <property type="nucleotide sequence ID" value="NZ_BMMQ01000002.1"/>
</dbReference>
<name>A0ABQ2N029_9MICO</name>
<organism evidence="1 2">
    <name type="scientific">Microbacterium nanhaiense</name>
    <dbReference type="NCBI Taxonomy" id="1301026"/>
    <lineage>
        <taxon>Bacteria</taxon>
        <taxon>Bacillati</taxon>
        <taxon>Actinomycetota</taxon>
        <taxon>Actinomycetes</taxon>
        <taxon>Micrococcales</taxon>
        <taxon>Microbacteriaceae</taxon>
        <taxon>Microbacterium</taxon>
    </lineage>
</organism>
<dbReference type="EMBL" id="BMMQ01000002">
    <property type="protein sequence ID" value="GGO61984.1"/>
    <property type="molecule type" value="Genomic_DNA"/>
</dbReference>
<proteinExistence type="predicted"/>
<protein>
    <recommendedName>
        <fullName evidence="3">Transcription initiation protein</fullName>
    </recommendedName>
</protein>
<evidence type="ECO:0008006" key="3">
    <source>
        <dbReference type="Google" id="ProtNLM"/>
    </source>
</evidence>
<gene>
    <name evidence="1" type="ORF">GCM10010910_11080</name>
</gene>
<comment type="caution">
    <text evidence="1">The sequence shown here is derived from an EMBL/GenBank/DDBJ whole genome shotgun (WGS) entry which is preliminary data.</text>
</comment>
<dbReference type="Gene3D" id="3.30.70.1060">
    <property type="entry name" value="Dimeric alpha+beta barrel"/>
    <property type="match status" value="1"/>
</dbReference>